<dbReference type="PANTHER" id="PTHR43775:SF50">
    <property type="entry name" value="HIGHLY REDUCING POLYKETIDE SYNTHASE SRDA"/>
    <property type="match status" value="1"/>
</dbReference>
<dbReference type="GO" id="GO:0004312">
    <property type="term" value="F:fatty acid synthase activity"/>
    <property type="evidence" value="ECO:0007669"/>
    <property type="project" value="TreeGrafter"/>
</dbReference>
<dbReference type="OrthoDB" id="329835at2759"/>
<dbReference type="GO" id="GO:0006633">
    <property type="term" value="P:fatty acid biosynthetic process"/>
    <property type="evidence" value="ECO:0007669"/>
    <property type="project" value="TreeGrafter"/>
</dbReference>
<keyword evidence="3" id="KW-0511">Multifunctional enzyme</keyword>
<protein>
    <submittedName>
        <fullName evidence="8">Thiolase-like protein</fullName>
    </submittedName>
</protein>
<evidence type="ECO:0000256" key="2">
    <source>
        <dbReference type="ARBA" id="ARBA00022553"/>
    </source>
</evidence>
<dbReference type="InterPro" id="IPR001227">
    <property type="entry name" value="Ac_transferase_dom_sf"/>
</dbReference>
<feature type="region of interest" description="N-terminal hotdog fold" evidence="4">
    <location>
        <begin position="813"/>
        <end position="959"/>
    </location>
</feature>
<dbReference type="Gene3D" id="3.10.129.110">
    <property type="entry name" value="Polyketide synthase dehydratase"/>
    <property type="match status" value="1"/>
</dbReference>
<dbReference type="Gene3D" id="3.40.47.10">
    <property type="match status" value="1"/>
</dbReference>
<dbReference type="EMBL" id="JAGPYM010000008">
    <property type="protein sequence ID" value="KAH6891500.1"/>
    <property type="molecule type" value="Genomic_DNA"/>
</dbReference>
<feature type="compositionally biased region" description="Low complexity" evidence="5">
    <location>
        <begin position="444"/>
        <end position="463"/>
    </location>
</feature>
<dbReference type="SUPFAM" id="SSF52151">
    <property type="entry name" value="FabD/lysophospholipase-like"/>
    <property type="match status" value="1"/>
</dbReference>
<evidence type="ECO:0000259" key="6">
    <source>
        <dbReference type="PROSITE" id="PS52004"/>
    </source>
</evidence>
<dbReference type="InterPro" id="IPR049552">
    <property type="entry name" value="PKS_DH_N"/>
</dbReference>
<dbReference type="InterPro" id="IPR016035">
    <property type="entry name" value="Acyl_Trfase/lysoPLipase"/>
</dbReference>
<evidence type="ECO:0000313" key="9">
    <source>
        <dbReference type="Proteomes" id="UP000777438"/>
    </source>
</evidence>
<dbReference type="GO" id="GO:0044550">
    <property type="term" value="P:secondary metabolite biosynthetic process"/>
    <property type="evidence" value="ECO:0007669"/>
    <property type="project" value="TreeGrafter"/>
</dbReference>
<dbReference type="SMART" id="SM00827">
    <property type="entry name" value="PKS_AT"/>
    <property type="match status" value="1"/>
</dbReference>
<dbReference type="InterPro" id="IPR014031">
    <property type="entry name" value="Ketoacyl_synth_C"/>
</dbReference>
<proteinExistence type="predicted"/>
<dbReference type="SMART" id="SM00826">
    <property type="entry name" value="PKS_DH"/>
    <property type="match status" value="1"/>
</dbReference>
<keyword evidence="1" id="KW-0596">Phosphopantetheine</keyword>
<evidence type="ECO:0000313" key="8">
    <source>
        <dbReference type="EMBL" id="KAH6891500.1"/>
    </source>
</evidence>
<dbReference type="Proteomes" id="UP000777438">
    <property type="component" value="Unassembled WGS sequence"/>
</dbReference>
<dbReference type="PANTHER" id="PTHR43775">
    <property type="entry name" value="FATTY ACID SYNTHASE"/>
    <property type="match status" value="1"/>
</dbReference>
<dbReference type="InterPro" id="IPR020807">
    <property type="entry name" value="PKS_DH"/>
</dbReference>
<comment type="caution">
    <text evidence="8">The sequence shown here is derived from an EMBL/GenBank/DDBJ whole genome shotgun (WGS) entry which is preliminary data.</text>
</comment>
<dbReference type="Pfam" id="PF21089">
    <property type="entry name" value="PKS_DH_N"/>
    <property type="match status" value="1"/>
</dbReference>
<sequence>MGSLDYESKQHDGFEPIAIVGMGCRWPGDSESPSELWDFLHARLNAYSKFPADRIRTESFYHPNANRPGSFYTEGGAFLKSNVRNFDHGFFRIHPREVSSMDPPQRKFMEVVYEAFESSGTPLHALAGSKTGCFVGNFNYDHQLMQYRDVEYPEPYSATGGGITVLSNRANYIFDLRRPSMTLDTACSSSIHPQRRMHRCCCGGGSNLILTPECQIFSSVLGAVSPTSVCYTFDVAADGNARADGIGAMYIKSLSQAVKDGDPIRAIIRGTAINANGRTGGIAHPSADGQEAVMRRAYERAGGLDPALTGYFECHGTGAAVGDPLEVSAIGRVCRLQVSRFAIVDRICIMKAVLAIEKGVIPPIVGLKNLNPNIDLKEGAIKIVTESTPWLKELTVRRASIISFRYGGANSHTIIESVDSVLPGYRASRQVDARSTHQNRHANGHANGNGHANRNGHANGNGHYPRTKYLLPFSAHDEPTLAANVAALKAAGDSQWQLFDLAYTLSARRSQFSHRSFSIISADNSAALEKLAIGPVTKQPTATPTLGFVFIRQGAQWPGMGATLMKEFPVYLRTIRDLDAYLDTLPLNRSWSIEGVLRANADESPIYKAEISQPLVTATQITLVNFLADWGIRPSAVVGHSSSYTPQNTREIAAEYAAGLITQEEAMQAAYYRGRVVAQNSQEGLMLAAGLGADGVQPYLVTESPVDIMIEIGPHSALQGPLRQISQPISQKFPEYLSAIVRKNNNVQDTLTLAGNLFARGFKVGLARVNAAEGETPRIISDLPHYQWQYSDDILLHENRYTREWRLRTHPRHDMLGSCTPGVVKDEPVWRNMLRTKDLGWLSEHRVGQETVFPSTGYLAMALEAAAQMAEGTGHAETSIESYDILDVSLQKALIIPGNDNESIETLFTLRKAPLNNNDDYDSQFQFFLTSVAAGAGQDEEDGFVEHCRGTIQVNFTANDRKLLHPPVL</sequence>
<reference evidence="8 9" key="1">
    <citation type="journal article" date="2021" name="Nat. Commun.">
        <title>Genetic determinants of endophytism in the Arabidopsis root mycobiome.</title>
        <authorList>
            <person name="Mesny F."/>
            <person name="Miyauchi S."/>
            <person name="Thiergart T."/>
            <person name="Pickel B."/>
            <person name="Atanasova L."/>
            <person name="Karlsson M."/>
            <person name="Huettel B."/>
            <person name="Barry K.W."/>
            <person name="Haridas S."/>
            <person name="Chen C."/>
            <person name="Bauer D."/>
            <person name="Andreopoulos W."/>
            <person name="Pangilinan J."/>
            <person name="LaButti K."/>
            <person name="Riley R."/>
            <person name="Lipzen A."/>
            <person name="Clum A."/>
            <person name="Drula E."/>
            <person name="Henrissat B."/>
            <person name="Kohler A."/>
            <person name="Grigoriev I.V."/>
            <person name="Martin F.M."/>
            <person name="Hacquard S."/>
        </authorList>
    </citation>
    <scope>NUCLEOTIDE SEQUENCE [LARGE SCALE GENOMIC DNA]</scope>
    <source>
        <strain evidence="8 9">MPI-CAGE-CH-0241</strain>
    </source>
</reference>
<dbReference type="InterPro" id="IPR020841">
    <property type="entry name" value="PKS_Beta-ketoAc_synthase_dom"/>
</dbReference>
<dbReference type="InterPro" id="IPR049900">
    <property type="entry name" value="PKS_mFAS_DH"/>
</dbReference>
<dbReference type="AlphaFoldDB" id="A0A9P8W7V7"/>
<dbReference type="Gene3D" id="3.40.366.10">
    <property type="entry name" value="Malonyl-Coenzyme A Acyl Carrier Protein, domain 2"/>
    <property type="match status" value="1"/>
</dbReference>
<dbReference type="PROSITE" id="PS52004">
    <property type="entry name" value="KS3_2"/>
    <property type="match status" value="1"/>
</dbReference>
<dbReference type="InterPro" id="IPR014030">
    <property type="entry name" value="Ketoacyl_synth_N"/>
</dbReference>
<keyword evidence="9" id="KW-1185">Reference proteome</keyword>
<dbReference type="SUPFAM" id="SSF53901">
    <property type="entry name" value="Thiolase-like"/>
    <property type="match status" value="1"/>
</dbReference>
<evidence type="ECO:0000256" key="4">
    <source>
        <dbReference type="PROSITE-ProRule" id="PRU01363"/>
    </source>
</evidence>
<evidence type="ECO:0000256" key="1">
    <source>
        <dbReference type="ARBA" id="ARBA00022450"/>
    </source>
</evidence>
<evidence type="ECO:0000256" key="3">
    <source>
        <dbReference type="ARBA" id="ARBA00023268"/>
    </source>
</evidence>
<dbReference type="CDD" id="cd00833">
    <property type="entry name" value="PKS"/>
    <property type="match status" value="1"/>
</dbReference>
<dbReference type="Pfam" id="PF16197">
    <property type="entry name" value="KAsynt_C_assoc"/>
    <property type="match status" value="1"/>
</dbReference>
<name>A0A9P8W7V7_9HYPO</name>
<dbReference type="InterPro" id="IPR016039">
    <property type="entry name" value="Thiolase-like"/>
</dbReference>
<accession>A0A9P8W7V7</accession>
<keyword evidence="2" id="KW-0597">Phosphoprotein</keyword>
<feature type="region of interest" description="Disordered" evidence="5">
    <location>
        <begin position="431"/>
        <end position="463"/>
    </location>
</feature>
<dbReference type="Gene3D" id="3.30.70.3290">
    <property type="match status" value="1"/>
</dbReference>
<dbReference type="InterPro" id="IPR032821">
    <property type="entry name" value="PKS_assoc"/>
</dbReference>
<comment type="caution">
    <text evidence="4">Lacks conserved residue(s) required for the propagation of feature annotation.</text>
</comment>
<organism evidence="8 9">
    <name type="scientific">Thelonectria olida</name>
    <dbReference type="NCBI Taxonomy" id="1576542"/>
    <lineage>
        <taxon>Eukaryota</taxon>
        <taxon>Fungi</taxon>
        <taxon>Dikarya</taxon>
        <taxon>Ascomycota</taxon>
        <taxon>Pezizomycotina</taxon>
        <taxon>Sordariomycetes</taxon>
        <taxon>Hypocreomycetidae</taxon>
        <taxon>Hypocreales</taxon>
        <taxon>Nectriaceae</taxon>
        <taxon>Thelonectria</taxon>
    </lineage>
</organism>
<gene>
    <name evidence="8" type="ORF">B0T10DRAFT_458889</name>
</gene>
<dbReference type="InterPro" id="IPR014043">
    <property type="entry name" value="Acyl_transferase_dom"/>
</dbReference>
<feature type="domain" description="PKS/mFAS DH" evidence="7">
    <location>
        <begin position="813"/>
        <end position="969"/>
    </location>
</feature>
<evidence type="ECO:0000259" key="7">
    <source>
        <dbReference type="PROSITE" id="PS52019"/>
    </source>
</evidence>
<dbReference type="InterPro" id="IPR042104">
    <property type="entry name" value="PKS_dehydratase_sf"/>
</dbReference>
<feature type="domain" description="Ketosynthase family 3 (KS3)" evidence="6">
    <location>
        <begin position="14"/>
        <end position="417"/>
    </location>
</feature>
<dbReference type="InterPro" id="IPR050091">
    <property type="entry name" value="PKS_NRPS_Biosynth_Enz"/>
</dbReference>
<dbReference type="PROSITE" id="PS52019">
    <property type="entry name" value="PKS_MFAS_DH"/>
    <property type="match status" value="1"/>
</dbReference>
<dbReference type="Pfam" id="PF00109">
    <property type="entry name" value="ketoacyl-synt"/>
    <property type="match status" value="1"/>
</dbReference>
<evidence type="ECO:0000256" key="5">
    <source>
        <dbReference type="SAM" id="MobiDB-lite"/>
    </source>
</evidence>
<dbReference type="SMART" id="SM00825">
    <property type="entry name" value="PKS_KS"/>
    <property type="match status" value="1"/>
</dbReference>
<dbReference type="Pfam" id="PF02801">
    <property type="entry name" value="Ketoacyl-synt_C"/>
    <property type="match status" value="1"/>
</dbReference>
<dbReference type="Pfam" id="PF00698">
    <property type="entry name" value="Acyl_transf_1"/>
    <property type="match status" value="1"/>
</dbReference>